<dbReference type="OrthoDB" id="7744219at2"/>
<evidence type="ECO:0000313" key="2">
    <source>
        <dbReference type="EMBL" id="PJE38256.1"/>
    </source>
</evidence>
<reference evidence="2 3" key="1">
    <citation type="journal article" date="2018" name="Int. J. Syst. Evol. Microbiol.">
        <title>Pseudooceanicola lipolyticus sp. nov., a marine alphaproteobacterium, reclassification of Oceanicola flagellatus as Pseudooceanicola flagellatus comb. nov. and emended description of the genus Pseudooceanicola.</title>
        <authorList>
            <person name="Huang M.-M."/>
            <person name="Guo L.-L."/>
            <person name="Wu Y.-H."/>
            <person name="Lai Q.-L."/>
            <person name="Shao Z.-Z."/>
            <person name="Wang C.-S."/>
            <person name="Wu M."/>
            <person name="Xu X.-W."/>
        </authorList>
    </citation>
    <scope>NUCLEOTIDE SEQUENCE [LARGE SCALE GENOMIC DNA]</scope>
    <source>
        <strain evidence="2 3">157</strain>
    </source>
</reference>
<protein>
    <submittedName>
        <fullName evidence="2">Uncharacterized protein</fullName>
    </submittedName>
</protein>
<accession>A0A2M8J655</accession>
<sequence>MTCVFRLVLILMLTFGAVTAPDMSSASMSITAMAQMEPTESADGRCGGCDPTGFAEGTACEGGRPVPCGSSGTSGLLAKMPSARLTRPFGTAVRGAEPLISLGTNPSLDPFPPKLPV</sequence>
<comment type="caution">
    <text evidence="2">The sequence shown here is derived from an EMBL/GenBank/DDBJ whole genome shotgun (WGS) entry which is preliminary data.</text>
</comment>
<evidence type="ECO:0000313" key="3">
    <source>
        <dbReference type="Proteomes" id="UP000231553"/>
    </source>
</evidence>
<dbReference type="AlphaFoldDB" id="A0A2M8J655"/>
<feature type="signal peptide" evidence="1">
    <location>
        <begin position="1"/>
        <end position="20"/>
    </location>
</feature>
<dbReference type="Proteomes" id="UP000231553">
    <property type="component" value="Unassembled WGS sequence"/>
</dbReference>
<feature type="chain" id="PRO_5014766948" evidence="1">
    <location>
        <begin position="21"/>
        <end position="117"/>
    </location>
</feature>
<name>A0A2M8J655_9RHOB</name>
<keyword evidence="1" id="KW-0732">Signal</keyword>
<organism evidence="2 3">
    <name type="scientific">Pseudooceanicola lipolyticus</name>
    <dbReference type="NCBI Taxonomy" id="2029104"/>
    <lineage>
        <taxon>Bacteria</taxon>
        <taxon>Pseudomonadati</taxon>
        <taxon>Pseudomonadota</taxon>
        <taxon>Alphaproteobacteria</taxon>
        <taxon>Rhodobacterales</taxon>
        <taxon>Paracoccaceae</taxon>
        <taxon>Pseudooceanicola</taxon>
    </lineage>
</organism>
<proteinExistence type="predicted"/>
<evidence type="ECO:0000256" key="1">
    <source>
        <dbReference type="SAM" id="SignalP"/>
    </source>
</evidence>
<keyword evidence="3" id="KW-1185">Reference proteome</keyword>
<dbReference type="EMBL" id="PGTB01000003">
    <property type="protein sequence ID" value="PJE38256.1"/>
    <property type="molecule type" value="Genomic_DNA"/>
</dbReference>
<gene>
    <name evidence="2" type="ORF">CVM52_02465</name>
</gene>